<sequence length="128" mass="14722">MCSIQDIQNARDASLLWKSTIDASLEWAALRLARWDYTQEAGVIWLPYEEYVVNNLLQNWALFLQSWIMQTPITCPRLRLQALGALSESELSALRTLLWNPGNRSINSCVGEMLSSAPDIWVFQHQRL</sequence>
<evidence type="ECO:0000313" key="1">
    <source>
        <dbReference type="EMBL" id="KAG0574795.1"/>
    </source>
</evidence>
<protein>
    <submittedName>
        <fullName evidence="1">Uncharacterized protein</fullName>
    </submittedName>
</protein>
<name>A0A8T0HVS2_CERPU</name>
<dbReference type="AlphaFoldDB" id="A0A8T0HVS2"/>
<keyword evidence="2" id="KW-1185">Reference proteome</keyword>
<reference evidence="1" key="1">
    <citation type="submission" date="2020-06" db="EMBL/GenBank/DDBJ databases">
        <title>WGS assembly of Ceratodon purpureus strain R40.</title>
        <authorList>
            <person name="Carey S.B."/>
            <person name="Jenkins J."/>
            <person name="Shu S."/>
            <person name="Lovell J.T."/>
            <person name="Sreedasyam A."/>
            <person name="Maumus F."/>
            <person name="Tiley G.P."/>
            <person name="Fernandez-Pozo N."/>
            <person name="Barry K."/>
            <person name="Chen C."/>
            <person name="Wang M."/>
            <person name="Lipzen A."/>
            <person name="Daum C."/>
            <person name="Saski C.A."/>
            <person name="Payton A.C."/>
            <person name="Mcbreen J.C."/>
            <person name="Conrad R.E."/>
            <person name="Kollar L.M."/>
            <person name="Olsson S."/>
            <person name="Huttunen S."/>
            <person name="Landis J.B."/>
            <person name="Wickett N.J."/>
            <person name="Johnson M.G."/>
            <person name="Rensing S.A."/>
            <person name="Grimwood J."/>
            <person name="Schmutz J."/>
            <person name="Mcdaniel S.F."/>
        </authorList>
    </citation>
    <scope>NUCLEOTIDE SEQUENCE</scope>
    <source>
        <strain evidence="1">R40</strain>
    </source>
</reference>
<accession>A0A8T0HVS2</accession>
<proteinExistence type="predicted"/>
<dbReference type="Proteomes" id="UP000822688">
    <property type="component" value="Chromosome V"/>
</dbReference>
<dbReference type="EMBL" id="CM026426">
    <property type="protein sequence ID" value="KAG0574795.1"/>
    <property type="molecule type" value="Genomic_DNA"/>
</dbReference>
<comment type="caution">
    <text evidence="1">The sequence shown here is derived from an EMBL/GenBank/DDBJ whole genome shotgun (WGS) entry which is preliminary data.</text>
</comment>
<evidence type="ECO:0000313" key="2">
    <source>
        <dbReference type="Proteomes" id="UP000822688"/>
    </source>
</evidence>
<gene>
    <name evidence="1" type="ORF">KC19_VG292000</name>
</gene>
<organism evidence="1 2">
    <name type="scientific">Ceratodon purpureus</name>
    <name type="common">Fire moss</name>
    <name type="synonym">Dicranum purpureum</name>
    <dbReference type="NCBI Taxonomy" id="3225"/>
    <lineage>
        <taxon>Eukaryota</taxon>
        <taxon>Viridiplantae</taxon>
        <taxon>Streptophyta</taxon>
        <taxon>Embryophyta</taxon>
        <taxon>Bryophyta</taxon>
        <taxon>Bryophytina</taxon>
        <taxon>Bryopsida</taxon>
        <taxon>Dicranidae</taxon>
        <taxon>Pseudoditrichales</taxon>
        <taxon>Ditrichaceae</taxon>
        <taxon>Ceratodon</taxon>
    </lineage>
</organism>